<feature type="compositionally biased region" description="Acidic residues" evidence="2">
    <location>
        <begin position="194"/>
        <end position="203"/>
    </location>
</feature>
<dbReference type="HAMAP" id="MF_01575">
    <property type="entry name" value="UPF0398"/>
    <property type="match status" value="1"/>
</dbReference>
<evidence type="ECO:0000256" key="2">
    <source>
        <dbReference type="SAM" id="MobiDB-lite"/>
    </source>
</evidence>
<protein>
    <recommendedName>
        <fullName evidence="1">UPF0398 protein ACFPOG_27015</fullName>
    </recommendedName>
</protein>
<feature type="region of interest" description="Disordered" evidence="2">
    <location>
        <begin position="182"/>
        <end position="203"/>
    </location>
</feature>
<dbReference type="Proteomes" id="UP001596044">
    <property type="component" value="Unassembled WGS sequence"/>
</dbReference>
<evidence type="ECO:0000313" key="3">
    <source>
        <dbReference type="EMBL" id="MFC5451858.1"/>
    </source>
</evidence>
<dbReference type="Pfam" id="PF06908">
    <property type="entry name" value="YpsA"/>
    <property type="match status" value="1"/>
</dbReference>
<dbReference type="PIRSF" id="PIRSF021290">
    <property type="entry name" value="DUF1273"/>
    <property type="match status" value="1"/>
</dbReference>
<name>A0ABW0KEK4_9BACL</name>
<dbReference type="Gene3D" id="3.40.50.450">
    <property type="match status" value="1"/>
</dbReference>
<reference evidence="4" key="1">
    <citation type="journal article" date="2019" name="Int. J. Syst. Evol. Microbiol.">
        <title>The Global Catalogue of Microorganisms (GCM) 10K type strain sequencing project: providing services to taxonomists for standard genome sequencing and annotation.</title>
        <authorList>
            <consortium name="The Broad Institute Genomics Platform"/>
            <consortium name="The Broad Institute Genome Sequencing Center for Infectious Disease"/>
            <person name="Wu L."/>
            <person name="Ma J."/>
        </authorList>
    </citation>
    <scope>NUCLEOTIDE SEQUENCE [LARGE SCALE GENOMIC DNA]</scope>
    <source>
        <strain evidence="4">KACC 11904</strain>
    </source>
</reference>
<dbReference type="InterPro" id="IPR010697">
    <property type="entry name" value="YspA"/>
</dbReference>
<keyword evidence="4" id="KW-1185">Reference proteome</keyword>
<comment type="similarity">
    <text evidence="1">Belongs to the UPF0398 family.</text>
</comment>
<comment type="caution">
    <text evidence="3">The sequence shown here is derived from an EMBL/GenBank/DDBJ whole genome shotgun (WGS) entry which is preliminary data.</text>
</comment>
<dbReference type="SUPFAM" id="SSF102405">
    <property type="entry name" value="MCP/YpsA-like"/>
    <property type="match status" value="1"/>
</dbReference>
<organism evidence="3 4">
    <name type="scientific">Paenibacillus aestuarii</name>
    <dbReference type="NCBI Taxonomy" id="516965"/>
    <lineage>
        <taxon>Bacteria</taxon>
        <taxon>Bacillati</taxon>
        <taxon>Bacillota</taxon>
        <taxon>Bacilli</taxon>
        <taxon>Bacillales</taxon>
        <taxon>Paenibacillaceae</taxon>
        <taxon>Paenibacillus</taxon>
    </lineage>
</organism>
<evidence type="ECO:0000256" key="1">
    <source>
        <dbReference type="HAMAP-Rule" id="MF_01575"/>
    </source>
</evidence>
<dbReference type="NCBIfam" id="NF010181">
    <property type="entry name" value="PRK13660.1"/>
    <property type="match status" value="1"/>
</dbReference>
<dbReference type="PANTHER" id="PTHR38440:SF1">
    <property type="entry name" value="UPF0398 PROTEIN SPR0331"/>
    <property type="match status" value="1"/>
</dbReference>
<dbReference type="RefSeq" id="WP_270879939.1">
    <property type="nucleotide sequence ID" value="NZ_JAQFVF010000027.1"/>
</dbReference>
<sequence length="203" mass="23073">MKRLLVTGYKATELGIFSLKHPGIAIIKKALHKKLLALLDEGLEWVIVSGQWGVEIWAAETVIELKRDYPALKLAVITPFLQQEENWSDEKKAIYSSVIGRADYVNSITKTKYEGPWQFKERDKFLLRNTDGILLVYDEETEGSPKFMKRQAEQVGASQAYPIILINAFDLQSVAEDDHVESWDYGGETGEAGERDDPDYVDF</sequence>
<evidence type="ECO:0000313" key="4">
    <source>
        <dbReference type="Proteomes" id="UP001596044"/>
    </source>
</evidence>
<gene>
    <name evidence="3" type="ORF">ACFPOG_27015</name>
</gene>
<accession>A0ABW0KEK4</accession>
<proteinExistence type="inferred from homology"/>
<dbReference type="EMBL" id="JBHSMJ010000040">
    <property type="protein sequence ID" value="MFC5451858.1"/>
    <property type="molecule type" value="Genomic_DNA"/>
</dbReference>
<dbReference type="PANTHER" id="PTHR38440">
    <property type="entry name" value="UPF0398 PROTEIN YPSA"/>
    <property type="match status" value="1"/>
</dbReference>